<evidence type="ECO:0000313" key="2">
    <source>
        <dbReference type="Proteomes" id="UP000694941"/>
    </source>
</evidence>
<feature type="compositionally biased region" description="Polar residues" evidence="1">
    <location>
        <begin position="120"/>
        <end position="132"/>
    </location>
</feature>
<accession>A0ABM1SDM5</accession>
<proteinExistence type="predicted"/>
<feature type="region of interest" description="Disordered" evidence="1">
    <location>
        <begin position="1"/>
        <end position="41"/>
    </location>
</feature>
<feature type="region of interest" description="Disordered" evidence="1">
    <location>
        <begin position="112"/>
        <end position="148"/>
    </location>
</feature>
<keyword evidence="2" id="KW-1185">Reference proteome</keyword>
<organism evidence="2 3">
    <name type="scientific">Limulus polyphemus</name>
    <name type="common">Atlantic horseshoe crab</name>
    <dbReference type="NCBI Taxonomy" id="6850"/>
    <lineage>
        <taxon>Eukaryota</taxon>
        <taxon>Metazoa</taxon>
        <taxon>Ecdysozoa</taxon>
        <taxon>Arthropoda</taxon>
        <taxon>Chelicerata</taxon>
        <taxon>Merostomata</taxon>
        <taxon>Xiphosura</taxon>
        <taxon>Limulidae</taxon>
        <taxon>Limulus</taxon>
    </lineage>
</organism>
<feature type="compositionally biased region" description="Basic and acidic residues" evidence="1">
    <location>
        <begin position="81"/>
        <end position="95"/>
    </location>
</feature>
<feature type="region of interest" description="Disordered" evidence="1">
    <location>
        <begin position="295"/>
        <end position="374"/>
    </location>
</feature>
<feature type="region of interest" description="Disordered" evidence="1">
    <location>
        <begin position="483"/>
        <end position="524"/>
    </location>
</feature>
<dbReference type="RefSeq" id="XP_022241730.1">
    <property type="nucleotide sequence ID" value="XM_022386022.1"/>
</dbReference>
<protein>
    <submittedName>
        <fullName evidence="3">Uncharacterized protein LOC111085795</fullName>
    </submittedName>
</protein>
<reference evidence="3" key="1">
    <citation type="submission" date="2025-08" db="UniProtKB">
        <authorList>
            <consortium name="RefSeq"/>
        </authorList>
    </citation>
    <scope>IDENTIFICATION</scope>
    <source>
        <tissue evidence="3">Muscle</tissue>
    </source>
</reference>
<name>A0ABM1SDM5_LIMPO</name>
<evidence type="ECO:0000313" key="3">
    <source>
        <dbReference type="RefSeq" id="XP_022241730.1"/>
    </source>
</evidence>
<dbReference type="Proteomes" id="UP000694941">
    <property type="component" value="Unplaced"/>
</dbReference>
<feature type="region of interest" description="Disordered" evidence="1">
    <location>
        <begin position="55"/>
        <end position="95"/>
    </location>
</feature>
<gene>
    <name evidence="3" type="primary">LOC111085795</name>
</gene>
<feature type="region of interest" description="Disordered" evidence="1">
    <location>
        <begin position="714"/>
        <end position="757"/>
    </location>
</feature>
<feature type="region of interest" description="Disordered" evidence="1">
    <location>
        <begin position="829"/>
        <end position="872"/>
    </location>
</feature>
<dbReference type="GeneID" id="111085795"/>
<feature type="compositionally biased region" description="Pro residues" evidence="1">
    <location>
        <begin position="331"/>
        <end position="342"/>
    </location>
</feature>
<feature type="compositionally biased region" description="Basic and acidic residues" evidence="1">
    <location>
        <begin position="747"/>
        <end position="757"/>
    </location>
</feature>
<feature type="compositionally biased region" description="Polar residues" evidence="1">
    <location>
        <begin position="26"/>
        <end position="41"/>
    </location>
</feature>
<evidence type="ECO:0000256" key="1">
    <source>
        <dbReference type="SAM" id="MobiDB-lite"/>
    </source>
</evidence>
<sequence length="1231" mass="139219">MSQTDEYMASQVHESSDHQKLCSGRTEASFSNQENNDNELYTSNSNILCSIPDKDHESLRSFSPPLEDENPYPDETYSLSDIDKDEVGREDSDKYSVSDIDEELVETIVTSVNPLRPSDSDYTSNLRVQNSPLERASDDELETVSTNKSNGITNSEFKHTENFEDVCLETLNINLMDHKINILDYSGDNETSVDEYNEKGNPVDTFRQTALSAYNDDDDSEILLVNNKFTSMKNTKENTISVNEMTEYVNSLYNFTSLEETPSEEEFIAEILDPPEEFSNQAVVPAETRGLATEYDDDLETPPPLPSTKPPLRPLPPKTYSSPISRRTLPVPLPRQRPPSPLPRKNVLHGTTTTSSSTNKGVLSGSSDFKGRRSSLSSLNTIDDLDQTFQLTIAEAERLLATEDQREKSKVDSEYNDSYKNIFGPFPESDLANRSVTPDKKSSQNIYCELEETPTDLSWKPPMLLKEKSLRKDLHDEIYSSNHDSNVLARRSISSSSSDEDPPPPLPTSPPPPLLDDESDESPDTNVLNKQVVEMNQMCELTKPRDLSVITAVRNLGLENFTINSYKQEENDIYSSELRNITNPQRKLKTYEEPVKPYSEIPVLNRYESLFRKTRFSEVDKVQKSKSFHFQNIDSNNLTKPDTTKCVRIGSFQERNKSIIPVSQSDKLVYGFAGSVRGIRGQVRMRCTEIIDQNNSPPLTRKATSMMDLSQSAIIESDDESSDYQNTEFSEGLRRTKSQVDISQPSSDKESESIDQLRHARSEIDVLKIPISEQEELQEEYKKLQKQLFVYQQQLLDNQKFLQNENIMPKVPLSDVKKTQMLIAKESLASDTEVGKSETLPKRKQWSTCSAEEPRPSTLDRQSRPQPHVKTSTWDIRKEDFEPSDMGIQSKRDRIIDFFVRSKSPNFGGFQNNVPVFDSEKDKISVTKYPMGPYSTRNLSSDRLSKLAVDNEVKNVKKDIGITLRPISQQFNTNTKRPLYKANEQENIAGCSAHQTNVKSMIKEPSLSKQNNQPQTYNYVDESSNATVADRIRAIQPSVISSTLTPQPYKLNSNNAFRLPRVKTSGESVVNEFSQNDEMKKLESKIPPSIIKPALGDNIIKNSQGNFPNQIHNAFSSSRQLMVSQQQEIEPIPQSFSRVVEDLNENIPPVPPPLPQKNCGILSTNGAQTNGFTSHKNLKKTNGRKTSNQDGDVRELLMMEIKQFVGKNALKKVPSRETNWHMRVFGPTSTA</sequence>
<feature type="compositionally biased region" description="Pro residues" evidence="1">
    <location>
        <begin position="301"/>
        <end position="317"/>
    </location>
</feature>
<feature type="compositionally biased region" description="Pro residues" evidence="1">
    <location>
        <begin position="503"/>
        <end position="514"/>
    </location>
</feature>